<comment type="caution">
    <text evidence="2">The sequence shown here is derived from an EMBL/GenBank/DDBJ whole genome shotgun (WGS) entry which is preliminary data.</text>
</comment>
<feature type="signal peptide" evidence="1">
    <location>
        <begin position="1"/>
        <end position="25"/>
    </location>
</feature>
<organism evidence="2 3">
    <name type="scientific">Brassica cretica</name>
    <name type="common">Mustard</name>
    <dbReference type="NCBI Taxonomy" id="69181"/>
    <lineage>
        <taxon>Eukaryota</taxon>
        <taxon>Viridiplantae</taxon>
        <taxon>Streptophyta</taxon>
        <taxon>Embryophyta</taxon>
        <taxon>Tracheophyta</taxon>
        <taxon>Spermatophyta</taxon>
        <taxon>Magnoliopsida</taxon>
        <taxon>eudicotyledons</taxon>
        <taxon>Gunneridae</taxon>
        <taxon>Pentapetalae</taxon>
        <taxon>rosids</taxon>
        <taxon>malvids</taxon>
        <taxon>Brassicales</taxon>
        <taxon>Brassicaceae</taxon>
        <taxon>Brassiceae</taxon>
        <taxon>Brassica</taxon>
    </lineage>
</organism>
<evidence type="ECO:0000313" key="2">
    <source>
        <dbReference type="EMBL" id="KAF3520421.1"/>
    </source>
</evidence>
<protein>
    <submittedName>
        <fullName evidence="2">Uncharacterized protein</fullName>
    </submittedName>
</protein>
<reference evidence="2 3" key="1">
    <citation type="journal article" date="2020" name="BMC Genomics">
        <title>Intraspecific diversification of the crop wild relative Brassica cretica Lam. using demographic model selection.</title>
        <authorList>
            <person name="Kioukis A."/>
            <person name="Michalopoulou V.A."/>
            <person name="Briers L."/>
            <person name="Pirintsos S."/>
            <person name="Studholme D.J."/>
            <person name="Pavlidis P."/>
            <person name="Sarris P.F."/>
        </authorList>
    </citation>
    <scope>NUCLEOTIDE SEQUENCE [LARGE SCALE GENOMIC DNA]</scope>
    <source>
        <strain evidence="3">cv. PFS-1207/04</strain>
    </source>
</reference>
<sequence>MSERTPCSSDIASFFLMALISWAESDSNRMDTKPLFLQKSTASRKARLSAISGEATCPIDCFIRRMVDVVCIVHASPAFLSSCSHAASERITTSVVWTSSCAWGVRGEESFSIFCIWSHSLAALIAVDRVSAGDAELPLKTKLLWNASLVLSFSIMRQL</sequence>
<accession>A0ABQ7B2G4</accession>
<keyword evidence="1" id="KW-0732">Signal</keyword>
<proteinExistence type="predicted"/>
<evidence type="ECO:0000256" key="1">
    <source>
        <dbReference type="SAM" id="SignalP"/>
    </source>
</evidence>
<dbReference type="EMBL" id="QGKV02001556">
    <property type="protein sequence ID" value="KAF3520421.1"/>
    <property type="molecule type" value="Genomic_DNA"/>
</dbReference>
<name>A0ABQ7B2G4_BRACR</name>
<feature type="chain" id="PRO_5047127544" evidence="1">
    <location>
        <begin position="26"/>
        <end position="159"/>
    </location>
</feature>
<keyword evidence="3" id="KW-1185">Reference proteome</keyword>
<gene>
    <name evidence="2" type="ORF">DY000_02063806</name>
</gene>
<dbReference type="Proteomes" id="UP000266723">
    <property type="component" value="Unassembled WGS sequence"/>
</dbReference>
<evidence type="ECO:0000313" key="3">
    <source>
        <dbReference type="Proteomes" id="UP000266723"/>
    </source>
</evidence>